<keyword evidence="3" id="KW-1185">Reference proteome</keyword>
<organism evidence="2 3">
    <name type="scientific">Mycena albidolilacea</name>
    <dbReference type="NCBI Taxonomy" id="1033008"/>
    <lineage>
        <taxon>Eukaryota</taxon>
        <taxon>Fungi</taxon>
        <taxon>Dikarya</taxon>
        <taxon>Basidiomycota</taxon>
        <taxon>Agaricomycotina</taxon>
        <taxon>Agaricomycetes</taxon>
        <taxon>Agaricomycetidae</taxon>
        <taxon>Agaricales</taxon>
        <taxon>Marasmiineae</taxon>
        <taxon>Mycenaceae</taxon>
        <taxon>Mycena</taxon>
    </lineage>
</organism>
<accession>A0AAD7F107</accession>
<protein>
    <submittedName>
        <fullName evidence="2">Uncharacterized protein</fullName>
    </submittedName>
</protein>
<reference evidence="2" key="1">
    <citation type="submission" date="2023-03" db="EMBL/GenBank/DDBJ databases">
        <title>Massive genome expansion in bonnet fungi (Mycena s.s.) driven by repeated elements and novel gene families across ecological guilds.</title>
        <authorList>
            <consortium name="Lawrence Berkeley National Laboratory"/>
            <person name="Harder C.B."/>
            <person name="Miyauchi S."/>
            <person name="Viragh M."/>
            <person name="Kuo A."/>
            <person name="Thoen E."/>
            <person name="Andreopoulos B."/>
            <person name="Lu D."/>
            <person name="Skrede I."/>
            <person name="Drula E."/>
            <person name="Henrissat B."/>
            <person name="Morin E."/>
            <person name="Kohler A."/>
            <person name="Barry K."/>
            <person name="LaButti K."/>
            <person name="Morin E."/>
            <person name="Salamov A."/>
            <person name="Lipzen A."/>
            <person name="Mereny Z."/>
            <person name="Hegedus B."/>
            <person name="Baldrian P."/>
            <person name="Stursova M."/>
            <person name="Weitz H."/>
            <person name="Taylor A."/>
            <person name="Grigoriev I.V."/>
            <person name="Nagy L.G."/>
            <person name="Martin F."/>
            <person name="Kauserud H."/>
        </authorList>
    </citation>
    <scope>NUCLEOTIDE SEQUENCE</scope>
    <source>
        <strain evidence="2">CBHHK002</strain>
    </source>
</reference>
<name>A0AAD7F107_9AGAR</name>
<feature type="region of interest" description="Disordered" evidence="1">
    <location>
        <begin position="1"/>
        <end position="36"/>
    </location>
</feature>
<evidence type="ECO:0000256" key="1">
    <source>
        <dbReference type="SAM" id="MobiDB-lite"/>
    </source>
</evidence>
<dbReference type="AlphaFoldDB" id="A0AAD7F107"/>
<evidence type="ECO:0000313" key="3">
    <source>
        <dbReference type="Proteomes" id="UP001218218"/>
    </source>
</evidence>
<dbReference type="EMBL" id="JARIHO010000003">
    <property type="protein sequence ID" value="KAJ7363726.1"/>
    <property type="molecule type" value="Genomic_DNA"/>
</dbReference>
<dbReference type="Proteomes" id="UP001218218">
    <property type="component" value="Unassembled WGS sequence"/>
</dbReference>
<sequence>MACEDSLVSDSDDDSVEIEEATSQPIPGATKRQPPIPAAATDLSHAVKKKQAKRVHDLTKHRATTINALNGTTAPIPTPHILEKAAQSVPINVAFSADDFRATQQWWTSLAGPANHPLCAYANEPKVLKAHMQYVGWQGEKCHVILDRTQHIIGVLISPPEPGETWASVVAAATAAICAARDKMTFPAGAYHHRRASGEGFPTGAKGFAFSSGRQTVRNIKASFIACMATYPIPGFQSLCYPIYKSYHEMKQILLKKNPSLHCTWVHSPFTAFTTNLGPFSVSPPHVDHTNKADGMCLIGALVNSTPTRAGTSSAGIMTSSSVSRPAAAF</sequence>
<proteinExistence type="predicted"/>
<evidence type="ECO:0000313" key="2">
    <source>
        <dbReference type="EMBL" id="KAJ7363726.1"/>
    </source>
</evidence>
<comment type="caution">
    <text evidence="2">The sequence shown here is derived from an EMBL/GenBank/DDBJ whole genome shotgun (WGS) entry which is preliminary data.</text>
</comment>
<gene>
    <name evidence="2" type="ORF">DFH08DRAFT_949360</name>
</gene>
<feature type="compositionally biased region" description="Acidic residues" evidence="1">
    <location>
        <begin position="10"/>
        <end position="20"/>
    </location>
</feature>